<evidence type="ECO:0000256" key="1">
    <source>
        <dbReference type="SAM" id="Coils"/>
    </source>
</evidence>
<evidence type="ECO:0000313" key="3">
    <source>
        <dbReference type="EMBL" id="MBC5686996.1"/>
    </source>
</evidence>
<proteinExistence type="predicted"/>
<comment type="caution">
    <text evidence="3">The sequence shown here is derived from an EMBL/GenBank/DDBJ whole genome shotgun (WGS) entry which is preliminary data.</text>
</comment>
<reference evidence="3 4" key="1">
    <citation type="submission" date="2020-08" db="EMBL/GenBank/DDBJ databases">
        <title>Genome public.</title>
        <authorList>
            <person name="Liu C."/>
            <person name="Sun Q."/>
        </authorList>
    </citation>
    <scope>NUCLEOTIDE SEQUENCE [LARGE SCALE GENOMIC DNA]</scope>
    <source>
        <strain evidence="3 4">NSJ-9</strain>
    </source>
</reference>
<dbReference type="EMBL" id="JACOPG010000004">
    <property type="protein sequence ID" value="MBC5686996.1"/>
    <property type="molecule type" value="Genomic_DNA"/>
</dbReference>
<gene>
    <name evidence="3" type="ORF">H8R94_10340</name>
</gene>
<keyword evidence="2" id="KW-1133">Transmembrane helix</keyword>
<keyword evidence="2" id="KW-0472">Membrane</keyword>
<evidence type="ECO:0000313" key="4">
    <source>
        <dbReference type="Proteomes" id="UP000643810"/>
    </source>
</evidence>
<dbReference type="RefSeq" id="WP_118282077.1">
    <property type="nucleotide sequence ID" value="NZ_JACOPG010000004.1"/>
</dbReference>
<accession>A0ABR7GI75</accession>
<dbReference type="Proteomes" id="UP000643810">
    <property type="component" value="Unassembled WGS sequence"/>
</dbReference>
<protein>
    <submittedName>
        <fullName evidence="3">Uncharacterized protein</fullName>
    </submittedName>
</protein>
<keyword evidence="2" id="KW-0812">Transmembrane</keyword>
<evidence type="ECO:0000256" key="2">
    <source>
        <dbReference type="SAM" id="Phobius"/>
    </source>
</evidence>
<name>A0ABR7GI75_9FIRM</name>
<sequence length="209" mass="23582">MEEIKVENQVDEMLEEPSGEDMLLAQIDAFRDKAKQLQTLISAKERKVKELEAMVRAKEERNNQLQEELAKKQAEADGIAADVETQVDRMMQTLRGSVDDLEQRIQQQVADNQENAAVQTQAVKDTLEDMTSGLDAIKGELSEKVHSENVLQYRNIQDLLKELDNREETAKKSEEEFSVVKKRITLVTVVSIVNVVAVVTLILATFGII</sequence>
<keyword evidence="1" id="KW-0175">Coiled coil</keyword>
<keyword evidence="4" id="KW-1185">Reference proteome</keyword>
<feature type="transmembrane region" description="Helical" evidence="2">
    <location>
        <begin position="184"/>
        <end position="208"/>
    </location>
</feature>
<organism evidence="3 4">
    <name type="scientific">Roseburia lenta</name>
    <dbReference type="NCBI Taxonomy" id="2763061"/>
    <lineage>
        <taxon>Bacteria</taxon>
        <taxon>Bacillati</taxon>
        <taxon>Bacillota</taxon>
        <taxon>Clostridia</taxon>
        <taxon>Lachnospirales</taxon>
        <taxon>Lachnospiraceae</taxon>
        <taxon>Roseburia</taxon>
    </lineage>
</organism>
<feature type="coiled-coil region" evidence="1">
    <location>
        <begin position="27"/>
        <end position="111"/>
    </location>
</feature>